<dbReference type="SMART" id="SM00302">
    <property type="entry name" value="GED"/>
    <property type="match status" value="1"/>
</dbReference>
<dbReference type="GO" id="GO:0003924">
    <property type="term" value="F:GTPase activity"/>
    <property type="evidence" value="ECO:0007669"/>
    <property type="project" value="InterPro"/>
</dbReference>
<dbReference type="EMBL" id="JAHRHJ020000004">
    <property type="protein sequence ID" value="KAH9317837.1"/>
    <property type="molecule type" value="Genomic_DNA"/>
</dbReference>
<feature type="domain" description="Dynamin GTPase effector" evidence="1">
    <location>
        <begin position="1"/>
        <end position="68"/>
    </location>
</feature>
<gene>
    <name evidence="2" type="ORF">KI387_019606</name>
</gene>
<feature type="non-terminal residue" evidence="2">
    <location>
        <position position="133"/>
    </location>
</feature>
<dbReference type="Pfam" id="PF02212">
    <property type="entry name" value="GED"/>
    <property type="match status" value="1"/>
</dbReference>
<protein>
    <recommendedName>
        <fullName evidence="1">Dynamin GTPase effector domain-containing protein</fullName>
    </recommendedName>
</protein>
<sequence>NESVEIVVTKLLLKSYYDIVRKNVQDFGPKAIIHFLVLQEREEIAVRRKRIRELLRVLQKAVWTLDELPLESDIPSRSSNLVMDATGLPRASALTPSIYGMTNGGFSGVGPYMGSPTLTKSRKSLTKETRHFN</sequence>
<evidence type="ECO:0000259" key="1">
    <source>
        <dbReference type="SMART" id="SM00302"/>
    </source>
</evidence>
<reference evidence="2 3" key="1">
    <citation type="journal article" date="2021" name="Nat. Plants">
        <title>The Taxus genome provides insights into paclitaxel biosynthesis.</title>
        <authorList>
            <person name="Xiong X."/>
            <person name="Gou J."/>
            <person name="Liao Q."/>
            <person name="Li Y."/>
            <person name="Zhou Q."/>
            <person name="Bi G."/>
            <person name="Li C."/>
            <person name="Du R."/>
            <person name="Wang X."/>
            <person name="Sun T."/>
            <person name="Guo L."/>
            <person name="Liang H."/>
            <person name="Lu P."/>
            <person name="Wu Y."/>
            <person name="Zhang Z."/>
            <person name="Ro D.K."/>
            <person name="Shang Y."/>
            <person name="Huang S."/>
            <person name="Yan J."/>
        </authorList>
    </citation>
    <scope>NUCLEOTIDE SEQUENCE [LARGE SCALE GENOMIC DNA]</scope>
    <source>
        <strain evidence="2">Ta-2019</strain>
    </source>
</reference>
<comment type="caution">
    <text evidence="2">The sequence shown here is derived from an EMBL/GenBank/DDBJ whole genome shotgun (WGS) entry which is preliminary data.</text>
</comment>
<dbReference type="GO" id="GO:0005525">
    <property type="term" value="F:GTP binding"/>
    <property type="evidence" value="ECO:0007669"/>
    <property type="project" value="InterPro"/>
</dbReference>
<accession>A0AA38G894</accession>
<organism evidence="2 3">
    <name type="scientific">Taxus chinensis</name>
    <name type="common">Chinese yew</name>
    <name type="synonym">Taxus wallichiana var. chinensis</name>
    <dbReference type="NCBI Taxonomy" id="29808"/>
    <lineage>
        <taxon>Eukaryota</taxon>
        <taxon>Viridiplantae</taxon>
        <taxon>Streptophyta</taxon>
        <taxon>Embryophyta</taxon>
        <taxon>Tracheophyta</taxon>
        <taxon>Spermatophyta</taxon>
        <taxon>Pinopsida</taxon>
        <taxon>Pinidae</taxon>
        <taxon>Conifers II</taxon>
        <taxon>Cupressales</taxon>
        <taxon>Taxaceae</taxon>
        <taxon>Taxus</taxon>
    </lineage>
</organism>
<keyword evidence="3" id="KW-1185">Reference proteome</keyword>
<evidence type="ECO:0000313" key="3">
    <source>
        <dbReference type="Proteomes" id="UP000824469"/>
    </source>
</evidence>
<name>A0AA38G894_TAXCH</name>
<dbReference type="Gene3D" id="1.20.120.1240">
    <property type="entry name" value="Dynamin, middle domain"/>
    <property type="match status" value="1"/>
</dbReference>
<dbReference type="Proteomes" id="UP000824469">
    <property type="component" value="Unassembled WGS sequence"/>
</dbReference>
<dbReference type="InterPro" id="IPR003130">
    <property type="entry name" value="GED"/>
</dbReference>
<dbReference type="AlphaFoldDB" id="A0AA38G894"/>
<evidence type="ECO:0000313" key="2">
    <source>
        <dbReference type="EMBL" id="KAH9317837.1"/>
    </source>
</evidence>
<proteinExistence type="predicted"/>